<protein>
    <recommendedName>
        <fullName evidence="3">CTP synthase (glutamine hydrolyzing)</fullName>
        <ecNumber evidence="3">6.3.4.2</ecNumber>
    </recommendedName>
</protein>
<dbReference type="SUPFAM" id="SSF52317">
    <property type="entry name" value="Class I glutamine amidotransferase-like"/>
    <property type="match status" value="1"/>
</dbReference>
<reference evidence="12" key="1">
    <citation type="journal article" date="2019" name="Int. J. Syst. Evol. Microbiol.">
        <title>The Global Catalogue of Microorganisms (GCM) 10K type strain sequencing project: providing services to taxonomists for standard genome sequencing and annotation.</title>
        <authorList>
            <consortium name="The Broad Institute Genomics Platform"/>
            <consortium name="The Broad Institute Genome Sequencing Center for Infectious Disease"/>
            <person name="Wu L."/>
            <person name="Ma J."/>
        </authorList>
    </citation>
    <scope>NUCLEOTIDE SEQUENCE [LARGE SCALE GENOMIC DNA]</scope>
    <source>
        <strain evidence="12">CGMCC 1.15103</strain>
    </source>
</reference>
<evidence type="ECO:0000313" key="11">
    <source>
        <dbReference type="EMBL" id="GGC40837.1"/>
    </source>
</evidence>
<dbReference type="InterPro" id="IPR029062">
    <property type="entry name" value="Class_I_gatase-like"/>
</dbReference>
<dbReference type="Pfam" id="PF00117">
    <property type="entry name" value="GATase"/>
    <property type="match status" value="1"/>
</dbReference>
<dbReference type="InterPro" id="IPR017926">
    <property type="entry name" value="GATASE"/>
</dbReference>
<dbReference type="EC" id="6.3.4.2" evidence="3"/>
<proteinExistence type="inferred from homology"/>
<evidence type="ECO:0000256" key="2">
    <source>
        <dbReference type="ARBA" id="ARBA00007533"/>
    </source>
</evidence>
<sequence length="238" mass="25990">MLKKVTIGLVGDYNHSVPAHQAIPHALKRAAETTGIEVEFEWIPTVEITSVSRISMFDGIWCVPASPYQNTEGALLAIRHARERAIPFLGTCGGFQHVIVEYARNVLGWADAEHAETAPGATRAVISPLECALVETVDRVRLFPGTRIATAYGVGETLEGYRCRYGLNPEFRTSLVSGPLRVAGEDEAGDVRVVEMDEHPFFVATLFQPERAALREQPAPIVNAFVEACARPHSLSPT</sequence>
<organism evidence="11 12">
    <name type="scientific">Paraburkholderia caffeinilytica</name>
    <dbReference type="NCBI Taxonomy" id="1761016"/>
    <lineage>
        <taxon>Bacteria</taxon>
        <taxon>Pseudomonadati</taxon>
        <taxon>Pseudomonadota</taxon>
        <taxon>Betaproteobacteria</taxon>
        <taxon>Burkholderiales</taxon>
        <taxon>Burkholderiaceae</taxon>
        <taxon>Paraburkholderia</taxon>
    </lineage>
</organism>
<dbReference type="PANTHER" id="PTHR11550">
    <property type="entry name" value="CTP SYNTHASE"/>
    <property type="match status" value="1"/>
</dbReference>
<accession>A0ABQ1MIK5</accession>
<keyword evidence="8" id="KW-0665">Pyrimidine biosynthesis</keyword>
<feature type="domain" description="Glutamine amidotransferase" evidence="10">
    <location>
        <begin position="22"/>
        <end position="227"/>
    </location>
</feature>
<evidence type="ECO:0000256" key="7">
    <source>
        <dbReference type="ARBA" id="ARBA00022962"/>
    </source>
</evidence>
<keyword evidence="5" id="KW-0547">Nucleotide-binding</keyword>
<evidence type="ECO:0000313" key="12">
    <source>
        <dbReference type="Proteomes" id="UP000602004"/>
    </source>
</evidence>
<keyword evidence="12" id="KW-1185">Reference proteome</keyword>
<dbReference type="RefSeq" id="WP_115778056.1">
    <property type="nucleotide sequence ID" value="NZ_BMHL01000004.1"/>
</dbReference>
<evidence type="ECO:0000256" key="8">
    <source>
        <dbReference type="ARBA" id="ARBA00022975"/>
    </source>
</evidence>
<evidence type="ECO:0000259" key="10">
    <source>
        <dbReference type="Pfam" id="PF00117"/>
    </source>
</evidence>
<dbReference type="PROSITE" id="PS51273">
    <property type="entry name" value="GATASE_TYPE_1"/>
    <property type="match status" value="1"/>
</dbReference>
<dbReference type="Gene3D" id="3.40.50.880">
    <property type="match status" value="1"/>
</dbReference>
<dbReference type="EMBL" id="BMHL01000004">
    <property type="protein sequence ID" value="GGC40837.1"/>
    <property type="molecule type" value="Genomic_DNA"/>
</dbReference>
<comment type="caution">
    <text evidence="11">The sequence shown here is derived from an EMBL/GenBank/DDBJ whole genome shotgun (WGS) entry which is preliminary data.</text>
</comment>
<comment type="similarity">
    <text evidence="2">Belongs to the CTP synthase family.</text>
</comment>
<dbReference type="Proteomes" id="UP000602004">
    <property type="component" value="Unassembled WGS sequence"/>
</dbReference>
<comment type="pathway">
    <text evidence="1">Pyrimidine metabolism; CTP biosynthesis via de novo pathway; CTP from UDP: step 2/2.</text>
</comment>
<keyword evidence="6" id="KW-0067">ATP-binding</keyword>
<comment type="catalytic activity">
    <reaction evidence="9">
        <text>UTP + L-glutamine + ATP + H2O = CTP + L-glutamate + ADP + phosphate + 2 H(+)</text>
        <dbReference type="Rhea" id="RHEA:26426"/>
        <dbReference type="ChEBI" id="CHEBI:15377"/>
        <dbReference type="ChEBI" id="CHEBI:15378"/>
        <dbReference type="ChEBI" id="CHEBI:29985"/>
        <dbReference type="ChEBI" id="CHEBI:30616"/>
        <dbReference type="ChEBI" id="CHEBI:37563"/>
        <dbReference type="ChEBI" id="CHEBI:43474"/>
        <dbReference type="ChEBI" id="CHEBI:46398"/>
        <dbReference type="ChEBI" id="CHEBI:58359"/>
        <dbReference type="ChEBI" id="CHEBI:456216"/>
        <dbReference type="EC" id="6.3.4.2"/>
    </reaction>
</comment>
<keyword evidence="4" id="KW-0436">Ligase</keyword>
<dbReference type="PANTHER" id="PTHR11550:SF0">
    <property type="entry name" value="CTP SYNTHASE-RELATED"/>
    <property type="match status" value="1"/>
</dbReference>
<evidence type="ECO:0000256" key="5">
    <source>
        <dbReference type="ARBA" id="ARBA00022741"/>
    </source>
</evidence>
<evidence type="ECO:0000256" key="6">
    <source>
        <dbReference type="ARBA" id="ARBA00022840"/>
    </source>
</evidence>
<evidence type="ECO:0000256" key="4">
    <source>
        <dbReference type="ARBA" id="ARBA00022598"/>
    </source>
</evidence>
<keyword evidence="7" id="KW-0315">Glutamine amidotransferase</keyword>
<evidence type="ECO:0000256" key="9">
    <source>
        <dbReference type="ARBA" id="ARBA00047781"/>
    </source>
</evidence>
<dbReference type="NCBIfam" id="NF004836">
    <property type="entry name" value="PRK06186.1"/>
    <property type="match status" value="1"/>
</dbReference>
<gene>
    <name evidence="11" type="ORF">GCM10011400_29480</name>
</gene>
<dbReference type="InterPro" id="IPR004468">
    <property type="entry name" value="CTP_synthase"/>
</dbReference>
<evidence type="ECO:0000256" key="1">
    <source>
        <dbReference type="ARBA" id="ARBA00005171"/>
    </source>
</evidence>
<evidence type="ECO:0000256" key="3">
    <source>
        <dbReference type="ARBA" id="ARBA00012291"/>
    </source>
</evidence>
<name>A0ABQ1MIK5_9BURK</name>